<evidence type="ECO:0000313" key="2">
    <source>
        <dbReference type="EMBL" id="KEH43360.1"/>
    </source>
</evidence>
<evidence type="ECO:0000259" key="1">
    <source>
        <dbReference type="Pfam" id="PF08387"/>
    </source>
</evidence>
<dbReference type="InterPro" id="IPR006566">
    <property type="entry name" value="FBD"/>
</dbReference>
<name>A0A072VZA8_MEDTR</name>
<keyword evidence="4" id="KW-1185">Reference proteome</keyword>
<organism evidence="2 4">
    <name type="scientific">Medicago truncatula</name>
    <name type="common">Barrel medic</name>
    <name type="synonym">Medicago tribuloides</name>
    <dbReference type="NCBI Taxonomy" id="3880"/>
    <lineage>
        <taxon>Eukaryota</taxon>
        <taxon>Viridiplantae</taxon>
        <taxon>Streptophyta</taxon>
        <taxon>Embryophyta</taxon>
        <taxon>Tracheophyta</taxon>
        <taxon>Spermatophyta</taxon>
        <taxon>Magnoliopsida</taxon>
        <taxon>eudicotyledons</taxon>
        <taxon>Gunneridae</taxon>
        <taxon>Pentapetalae</taxon>
        <taxon>rosids</taxon>
        <taxon>fabids</taxon>
        <taxon>Fabales</taxon>
        <taxon>Fabaceae</taxon>
        <taxon>Papilionoideae</taxon>
        <taxon>50 kb inversion clade</taxon>
        <taxon>NPAAA clade</taxon>
        <taxon>Hologalegina</taxon>
        <taxon>IRL clade</taxon>
        <taxon>Trifolieae</taxon>
        <taxon>Medicago</taxon>
    </lineage>
</organism>
<reference evidence="2 4" key="2">
    <citation type="journal article" date="2014" name="BMC Genomics">
        <title>An improved genome release (version Mt4.0) for the model legume Medicago truncatula.</title>
        <authorList>
            <person name="Tang H."/>
            <person name="Krishnakumar V."/>
            <person name="Bidwell S."/>
            <person name="Rosen B."/>
            <person name="Chan A."/>
            <person name="Zhou S."/>
            <person name="Gentzbittel L."/>
            <person name="Childs K.L."/>
            <person name="Yandell M."/>
            <person name="Gundlach H."/>
            <person name="Mayer K.F."/>
            <person name="Schwartz D.C."/>
            <person name="Town C.D."/>
        </authorList>
    </citation>
    <scope>GENOME REANNOTATION</scope>
    <source>
        <strain evidence="2">A17</strain>
        <strain evidence="3 4">cv. Jemalong A17</strain>
    </source>
</reference>
<evidence type="ECO:0000313" key="4">
    <source>
        <dbReference type="Proteomes" id="UP000002051"/>
    </source>
</evidence>
<reference evidence="3" key="3">
    <citation type="submission" date="2015-04" db="UniProtKB">
        <authorList>
            <consortium name="EnsemblPlants"/>
        </authorList>
    </citation>
    <scope>IDENTIFICATION</scope>
    <source>
        <strain evidence="3">cv. Jemalong A17</strain>
    </source>
</reference>
<protein>
    <submittedName>
        <fullName evidence="2">FBD protein</fullName>
    </submittedName>
</protein>
<dbReference type="Proteomes" id="UP000002051">
    <property type="component" value="Unassembled WGS sequence"/>
</dbReference>
<feature type="domain" description="FBD" evidence="1">
    <location>
        <begin position="48"/>
        <end position="93"/>
    </location>
</feature>
<reference evidence="2 4" key="1">
    <citation type="journal article" date="2011" name="Nature">
        <title>The Medicago genome provides insight into the evolution of rhizobial symbioses.</title>
        <authorList>
            <person name="Young N.D."/>
            <person name="Debelle F."/>
            <person name="Oldroyd G.E."/>
            <person name="Geurts R."/>
            <person name="Cannon S.B."/>
            <person name="Udvardi M.K."/>
            <person name="Benedito V.A."/>
            <person name="Mayer K.F."/>
            <person name="Gouzy J."/>
            <person name="Schoof H."/>
            <person name="Van de Peer Y."/>
            <person name="Proost S."/>
            <person name="Cook D.R."/>
            <person name="Meyers B.C."/>
            <person name="Spannagl M."/>
            <person name="Cheung F."/>
            <person name="De Mita S."/>
            <person name="Krishnakumar V."/>
            <person name="Gundlach H."/>
            <person name="Zhou S."/>
            <person name="Mudge J."/>
            <person name="Bharti A.K."/>
            <person name="Murray J.D."/>
            <person name="Naoumkina M.A."/>
            <person name="Rosen B."/>
            <person name="Silverstein K.A."/>
            <person name="Tang H."/>
            <person name="Rombauts S."/>
            <person name="Zhao P.X."/>
            <person name="Zhou P."/>
            <person name="Barbe V."/>
            <person name="Bardou P."/>
            <person name="Bechner M."/>
            <person name="Bellec A."/>
            <person name="Berger A."/>
            <person name="Berges H."/>
            <person name="Bidwell S."/>
            <person name="Bisseling T."/>
            <person name="Choisne N."/>
            <person name="Couloux A."/>
            <person name="Denny R."/>
            <person name="Deshpande S."/>
            <person name="Dai X."/>
            <person name="Doyle J.J."/>
            <person name="Dudez A.M."/>
            <person name="Farmer A.D."/>
            <person name="Fouteau S."/>
            <person name="Franken C."/>
            <person name="Gibelin C."/>
            <person name="Gish J."/>
            <person name="Goldstein S."/>
            <person name="Gonzalez A.J."/>
            <person name="Green P.J."/>
            <person name="Hallab A."/>
            <person name="Hartog M."/>
            <person name="Hua A."/>
            <person name="Humphray S.J."/>
            <person name="Jeong D.H."/>
            <person name="Jing Y."/>
            <person name="Jocker A."/>
            <person name="Kenton S.M."/>
            <person name="Kim D.J."/>
            <person name="Klee K."/>
            <person name="Lai H."/>
            <person name="Lang C."/>
            <person name="Lin S."/>
            <person name="Macmil S.L."/>
            <person name="Magdelenat G."/>
            <person name="Matthews L."/>
            <person name="McCorrison J."/>
            <person name="Monaghan E.L."/>
            <person name="Mun J.H."/>
            <person name="Najar F.Z."/>
            <person name="Nicholson C."/>
            <person name="Noirot C."/>
            <person name="O'Bleness M."/>
            <person name="Paule C.R."/>
            <person name="Poulain J."/>
            <person name="Prion F."/>
            <person name="Qin B."/>
            <person name="Qu C."/>
            <person name="Retzel E.F."/>
            <person name="Riddle C."/>
            <person name="Sallet E."/>
            <person name="Samain S."/>
            <person name="Samson N."/>
            <person name="Sanders I."/>
            <person name="Saurat O."/>
            <person name="Scarpelli C."/>
            <person name="Schiex T."/>
            <person name="Segurens B."/>
            <person name="Severin A.J."/>
            <person name="Sherrier D.J."/>
            <person name="Shi R."/>
            <person name="Sims S."/>
            <person name="Singer S.R."/>
            <person name="Sinharoy S."/>
            <person name="Sterck L."/>
            <person name="Viollet A."/>
            <person name="Wang B.B."/>
            <person name="Wang K."/>
            <person name="Wang M."/>
            <person name="Wang X."/>
            <person name="Warfsmann J."/>
            <person name="Weissenbach J."/>
            <person name="White D.D."/>
            <person name="White J.D."/>
            <person name="Wiley G.B."/>
            <person name="Wincker P."/>
            <person name="Xing Y."/>
            <person name="Yang L."/>
            <person name="Yao Z."/>
            <person name="Ying F."/>
            <person name="Zhai J."/>
            <person name="Zhou L."/>
            <person name="Zuber A."/>
            <person name="Denarie J."/>
            <person name="Dixon R.A."/>
            <person name="May G.D."/>
            <person name="Schwartz D.C."/>
            <person name="Rogers J."/>
            <person name="Quetier F."/>
            <person name="Town C.D."/>
            <person name="Roe B.A."/>
        </authorList>
    </citation>
    <scope>NUCLEOTIDE SEQUENCE [LARGE SCALE GENOMIC DNA]</scope>
    <source>
        <strain evidence="2">A17</strain>
        <strain evidence="3 4">cv. Jemalong A17</strain>
    </source>
</reference>
<dbReference type="EnsemblPlants" id="KEH43360">
    <property type="protein sequence ID" value="KEH43360"/>
    <property type="gene ID" value="MTR_1g090890"/>
</dbReference>
<accession>A0A072VZA8</accession>
<gene>
    <name evidence="2" type="ordered locus">MTR_1g090890</name>
</gene>
<dbReference type="AlphaFoldDB" id="A0A072VZA8"/>
<dbReference type="HOGENOM" id="CLU_2088395_0_0_1"/>
<evidence type="ECO:0000313" key="3">
    <source>
        <dbReference type="EnsemblPlants" id="KEH43360"/>
    </source>
</evidence>
<dbReference type="EMBL" id="CM001217">
    <property type="protein sequence ID" value="KEH43360.1"/>
    <property type="molecule type" value="Genomic_DNA"/>
</dbReference>
<dbReference type="Pfam" id="PF08387">
    <property type="entry name" value="FBD"/>
    <property type="match status" value="1"/>
</dbReference>
<proteinExistence type="predicted"/>
<sequence>MTAPPFCNQVPTPKTTLPSSHITNESLLLQINQRKPETKEVGNSAWVEPSVTPTCLSNSLLKFEFKGIQRIQNELDFTRYIINHSTKLKKVKIFTPHKLVERSFHKMSKKSSVQVWV</sequence>